<dbReference type="AlphaFoldDB" id="A0A1J0WDH4"/>
<reference evidence="1 2" key="1">
    <citation type="submission" date="2016-11" db="EMBL/GenBank/DDBJ databases">
        <title>Complete genome sequence of Sulfitobacter sp. AM1-D1, a toxic bacteria associated with marine dinoflagellate Alexandrium minutum in East China Sea.</title>
        <authorList>
            <person name="Yang Q."/>
            <person name="Zhang X."/>
            <person name="Tian X."/>
        </authorList>
    </citation>
    <scope>NUCLEOTIDE SEQUENCE [LARGE SCALE GENOMIC DNA]</scope>
    <source>
        <strain evidence="1 2">AM1-D1</strain>
    </source>
</reference>
<dbReference type="EMBL" id="CP018076">
    <property type="protein sequence ID" value="APE42369.1"/>
    <property type="molecule type" value="Genomic_DNA"/>
</dbReference>
<evidence type="ECO:0000313" key="2">
    <source>
        <dbReference type="Proteomes" id="UP000181897"/>
    </source>
</evidence>
<dbReference type="STRING" id="1917485.BOO69_02280"/>
<keyword evidence="2" id="KW-1185">Reference proteome</keyword>
<proteinExistence type="predicted"/>
<protein>
    <recommendedName>
        <fullName evidence="3">DUF2218 domain-containing protein</fullName>
    </recommendedName>
</protein>
<dbReference type="RefSeq" id="WP_071969925.1">
    <property type="nucleotide sequence ID" value="NZ_CP018076.1"/>
</dbReference>
<evidence type="ECO:0008006" key="3">
    <source>
        <dbReference type="Google" id="ProtNLM"/>
    </source>
</evidence>
<dbReference type="Gene3D" id="3.30.310.50">
    <property type="entry name" value="Alpha-D-phosphohexomutase, C-terminal domain"/>
    <property type="match status" value="1"/>
</dbReference>
<accession>A0A1J0WDH4</accession>
<sequence>MTILTGTFETPNASKYLQQLCKHFGHKIETEFTKTEGTCHFDMGPAYMKADDRELRVSFELDGPQSEDAARDVIDRHLEKFAFREEFNGMQWR</sequence>
<name>A0A1J0WDH4_9RHOB</name>
<dbReference type="Pfam" id="PF09981">
    <property type="entry name" value="DUF2218"/>
    <property type="match status" value="1"/>
</dbReference>
<dbReference type="InterPro" id="IPR014543">
    <property type="entry name" value="UCP028291"/>
</dbReference>
<dbReference type="OrthoDB" id="9806511at2"/>
<organism evidence="1 2">
    <name type="scientific">Sulfitobacter alexandrii</name>
    <dbReference type="NCBI Taxonomy" id="1917485"/>
    <lineage>
        <taxon>Bacteria</taxon>
        <taxon>Pseudomonadati</taxon>
        <taxon>Pseudomonadota</taxon>
        <taxon>Alphaproteobacteria</taxon>
        <taxon>Rhodobacterales</taxon>
        <taxon>Roseobacteraceae</taxon>
        <taxon>Sulfitobacter</taxon>
    </lineage>
</organism>
<dbReference type="KEGG" id="suam:BOO69_02280"/>
<dbReference type="Proteomes" id="UP000181897">
    <property type="component" value="Chromosome"/>
</dbReference>
<evidence type="ECO:0000313" key="1">
    <source>
        <dbReference type="EMBL" id="APE42369.1"/>
    </source>
</evidence>
<gene>
    <name evidence="1" type="ORF">BOO69_02280</name>
</gene>